<dbReference type="AlphaFoldDB" id="A0A1V9EGA6"/>
<feature type="transmembrane region" description="Helical" evidence="1">
    <location>
        <begin position="12"/>
        <end position="31"/>
    </location>
</feature>
<sequence length="342" mass="39833">MITGGVRRIISHISFWLVYFLFWTGYCMYSFDMPFLWGLMVTATYFVAEASTFYSCLYWLIPRFLMTRRYIAFAGSLLVVFIAATSLTTFCLMPALQYIFNEQAPGTRSMLLYNTLANFYTLCLLIAVKSIKNKIQTDRKTQLNEKMRTENELRFLRSQLNPHFLFNAINSIYILIRKDPQAASGTLARFADMLRYQLYECKTEEIPVEKEVAYLNNYIEMEKLRKGNMVTTYYQVDEQVNRFSIVPLILIPFVENAFKHVSTFTDKDNQIDITLTFSPPLFKLHVANTVDDTITGMEDKTYSGIGLENVKRRLELLYHGRHQLRITNTGSKYEVLLSIQIA</sequence>
<feature type="transmembrane region" description="Helical" evidence="1">
    <location>
        <begin position="73"/>
        <end position="99"/>
    </location>
</feature>
<dbReference type="PANTHER" id="PTHR34220">
    <property type="entry name" value="SENSOR HISTIDINE KINASE YPDA"/>
    <property type="match status" value="1"/>
</dbReference>
<dbReference type="InterPro" id="IPR010559">
    <property type="entry name" value="Sig_transdc_His_kin_internal"/>
</dbReference>
<dbReference type="GO" id="GO:0000155">
    <property type="term" value="F:phosphorelay sensor kinase activity"/>
    <property type="evidence" value="ECO:0007669"/>
    <property type="project" value="InterPro"/>
</dbReference>
<gene>
    <name evidence="3" type="ORF">A4H97_33060</name>
</gene>
<accession>A0A1V9EGA6</accession>
<organism evidence="3 4">
    <name type="scientific">Niastella yeongjuensis</name>
    <dbReference type="NCBI Taxonomy" id="354355"/>
    <lineage>
        <taxon>Bacteria</taxon>
        <taxon>Pseudomonadati</taxon>
        <taxon>Bacteroidota</taxon>
        <taxon>Chitinophagia</taxon>
        <taxon>Chitinophagales</taxon>
        <taxon>Chitinophagaceae</taxon>
        <taxon>Niastella</taxon>
    </lineage>
</organism>
<keyword evidence="1" id="KW-0812">Transmembrane</keyword>
<proteinExistence type="predicted"/>
<dbReference type="PANTHER" id="PTHR34220:SF7">
    <property type="entry name" value="SENSOR HISTIDINE KINASE YPDA"/>
    <property type="match status" value="1"/>
</dbReference>
<evidence type="ECO:0000313" key="3">
    <source>
        <dbReference type="EMBL" id="OQP44994.1"/>
    </source>
</evidence>
<evidence type="ECO:0000259" key="2">
    <source>
        <dbReference type="Pfam" id="PF06580"/>
    </source>
</evidence>
<feature type="domain" description="Signal transduction histidine kinase internal region" evidence="2">
    <location>
        <begin position="152"/>
        <end position="228"/>
    </location>
</feature>
<dbReference type="InterPro" id="IPR036890">
    <property type="entry name" value="HATPase_C_sf"/>
</dbReference>
<evidence type="ECO:0000313" key="4">
    <source>
        <dbReference type="Proteomes" id="UP000192610"/>
    </source>
</evidence>
<evidence type="ECO:0000256" key="1">
    <source>
        <dbReference type="SAM" id="Phobius"/>
    </source>
</evidence>
<dbReference type="STRING" id="354355.SAMN05660816_06903"/>
<dbReference type="Proteomes" id="UP000192610">
    <property type="component" value="Unassembled WGS sequence"/>
</dbReference>
<dbReference type="GO" id="GO:0016020">
    <property type="term" value="C:membrane"/>
    <property type="evidence" value="ECO:0007669"/>
    <property type="project" value="InterPro"/>
</dbReference>
<name>A0A1V9EGA6_9BACT</name>
<dbReference type="OrthoDB" id="9792992at2"/>
<protein>
    <recommendedName>
        <fullName evidence="2">Signal transduction histidine kinase internal region domain-containing protein</fullName>
    </recommendedName>
</protein>
<keyword evidence="1" id="KW-0472">Membrane</keyword>
<reference evidence="4" key="1">
    <citation type="submission" date="2016-04" db="EMBL/GenBank/DDBJ databases">
        <authorList>
            <person name="Chen L."/>
            <person name="Zhuang W."/>
            <person name="Wang G."/>
        </authorList>
    </citation>
    <scope>NUCLEOTIDE SEQUENCE [LARGE SCALE GENOMIC DNA]</scope>
    <source>
        <strain evidence="4">17621</strain>
    </source>
</reference>
<feature type="transmembrane region" description="Helical" evidence="1">
    <location>
        <begin position="37"/>
        <end position="61"/>
    </location>
</feature>
<comment type="caution">
    <text evidence="3">The sequence shown here is derived from an EMBL/GenBank/DDBJ whole genome shotgun (WGS) entry which is preliminary data.</text>
</comment>
<dbReference type="Pfam" id="PF06580">
    <property type="entry name" value="His_kinase"/>
    <property type="match status" value="1"/>
</dbReference>
<dbReference type="EMBL" id="LVXG01000033">
    <property type="protein sequence ID" value="OQP44994.1"/>
    <property type="molecule type" value="Genomic_DNA"/>
</dbReference>
<keyword evidence="1" id="KW-1133">Transmembrane helix</keyword>
<keyword evidence="4" id="KW-1185">Reference proteome</keyword>
<dbReference type="Gene3D" id="3.30.565.10">
    <property type="entry name" value="Histidine kinase-like ATPase, C-terminal domain"/>
    <property type="match status" value="1"/>
</dbReference>
<feature type="transmembrane region" description="Helical" evidence="1">
    <location>
        <begin position="111"/>
        <end position="131"/>
    </location>
</feature>
<dbReference type="InterPro" id="IPR050640">
    <property type="entry name" value="Bact_2-comp_sensor_kinase"/>
</dbReference>